<dbReference type="InterPro" id="IPR036388">
    <property type="entry name" value="WH-like_DNA-bd_sf"/>
</dbReference>
<dbReference type="SUPFAM" id="SSF46785">
    <property type="entry name" value="Winged helix' DNA-binding domain"/>
    <property type="match status" value="1"/>
</dbReference>
<dbReference type="PRINTS" id="PR00778">
    <property type="entry name" value="HTHARSR"/>
</dbReference>
<dbReference type="SMART" id="SM00418">
    <property type="entry name" value="HTH_ARSR"/>
    <property type="match status" value="1"/>
</dbReference>
<dbReference type="PROSITE" id="PS50987">
    <property type="entry name" value="HTH_ARSR_2"/>
    <property type="match status" value="1"/>
</dbReference>
<name>A0A1D7QWT2_9BACI</name>
<dbReference type="NCBIfam" id="NF033788">
    <property type="entry name" value="HTH_metalloreg"/>
    <property type="match status" value="1"/>
</dbReference>
<protein>
    <submittedName>
        <fullName evidence="5">Transcriptional regulator, ArsR family</fullName>
    </submittedName>
</protein>
<dbReference type="InterPro" id="IPR011991">
    <property type="entry name" value="ArsR-like_HTH"/>
</dbReference>
<dbReference type="GO" id="GO:0003700">
    <property type="term" value="F:DNA-binding transcription factor activity"/>
    <property type="evidence" value="ECO:0007669"/>
    <property type="project" value="InterPro"/>
</dbReference>
<dbReference type="InterPro" id="IPR001845">
    <property type="entry name" value="HTH_ArsR_DNA-bd_dom"/>
</dbReference>
<keyword evidence="1" id="KW-0805">Transcription regulation</keyword>
<evidence type="ECO:0000256" key="1">
    <source>
        <dbReference type="ARBA" id="ARBA00023015"/>
    </source>
</evidence>
<keyword evidence="2" id="KW-0238">DNA-binding</keyword>
<dbReference type="KEGG" id="bbev:BBEV_2117"/>
<dbReference type="CDD" id="cd00090">
    <property type="entry name" value="HTH_ARSR"/>
    <property type="match status" value="1"/>
</dbReference>
<evidence type="ECO:0000259" key="4">
    <source>
        <dbReference type="PROSITE" id="PS50987"/>
    </source>
</evidence>
<dbReference type="Pfam" id="PF01022">
    <property type="entry name" value="HTH_5"/>
    <property type="match status" value="1"/>
</dbReference>
<evidence type="ECO:0000256" key="3">
    <source>
        <dbReference type="ARBA" id="ARBA00023163"/>
    </source>
</evidence>
<keyword evidence="6" id="KW-1185">Reference proteome</keyword>
<evidence type="ECO:0000256" key="2">
    <source>
        <dbReference type="ARBA" id="ARBA00023125"/>
    </source>
</evidence>
<dbReference type="RefSeq" id="WP_069365451.1">
    <property type="nucleotide sequence ID" value="NZ_CP012502.1"/>
</dbReference>
<sequence length="114" mass="12683">MKQTLSILNQKESRSLLANVRDQHAGLRNAADTAAVYKALGDPVRLEILGMLVERRCCKCELVDALDGAASTITHHLSILEKAGLIASSKDGKYTLFHLHADKEKVKQWLRGWM</sequence>
<reference evidence="5 6" key="1">
    <citation type="submission" date="2015-08" db="EMBL/GenBank/DDBJ databases">
        <title>The complete genome sequence of Bacillus beveridgei MLTeJB.</title>
        <authorList>
            <person name="Hanson T.E."/>
            <person name="Mesa C."/>
            <person name="Basesman S.M."/>
            <person name="Oremland R.S."/>
        </authorList>
    </citation>
    <scope>NUCLEOTIDE SEQUENCE [LARGE SCALE GENOMIC DNA]</scope>
    <source>
        <strain evidence="5 6">MLTeJB</strain>
    </source>
</reference>
<gene>
    <name evidence="5" type="primary">arsR-1</name>
    <name evidence="5" type="ORF">BBEV_2117</name>
</gene>
<dbReference type="InterPro" id="IPR051011">
    <property type="entry name" value="Metal_resp_trans_reg"/>
</dbReference>
<dbReference type="Proteomes" id="UP000094463">
    <property type="component" value="Chromosome"/>
</dbReference>
<dbReference type="AlphaFoldDB" id="A0A1D7QWT2"/>
<dbReference type="InterPro" id="IPR036390">
    <property type="entry name" value="WH_DNA-bd_sf"/>
</dbReference>
<evidence type="ECO:0000313" key="5">
    <source>
        <dbReference type="EMBL" id="AOM83475.1"/>
    </source>
</evidence>
<dbReference type="PANTHER" id="PTHR43132">
    <property type="entry name" value="ARSENICAL RESISTANCE OPERON REPRESSOR ARSR-RELATED"/>
    <property type="match status" value="1"/>
</dbReference>
<evidence type="ECO:0000313" key="6">
    <source>
        <dbReference type="Proteomes" id="UP000094463"/>
    </source>
</evidence>
<proteinExistence type="predicted"/>
<dbReference type="STRING" id="632773.BBEV_2117"/>
<feature type="domain" description="HTH arsR-type" evidence="4">
    <location>
        <begin position="25"/>
        <end position="114"/>
    </location>
</feature>
<dbReference type="Gene3D" id="1.10.10.10">
    <property type="entry name" value="Winged helix-like DNA-binding domain superfamily/Winged helix DNA-binding domain"/>
    <property type="match status" value="1"/>
</dbReference>
<organism evidence="5 6">
    <name type="scientific">Salisediminibacterium beveridgei</name>
    <dbReference type="NCBI Taxonomy" id="632773"/>
    <lineage>
        <taxon>Bacteria</taxon>
        <taxon>Bacillati</taxon>
        <taxon>Bacillota</taxon>
        <taxon>Bacilli</taxon>
        <taxon>Bacillales</taxon>
        <taxon>Bacillaceae</taxon>
        <taxon>Salisediminibacterium</taxon>
    </lineage>
</organism>
<accession>A0A1D7QWT2</accession>
<keyword evidence="3" id="KW-0804">Transcription</keyword>
<dbReference type="GO" id="GO:0003677">
    <property type="term" value="F:DNA binding"/>
    <property type="evidence" value="ECO:0007669"/>
    <property type="project" value="UniProtKB-KW"/>
</dbReference>
<dbReference type="EMBL" id="CP012502">
    <property type="protein sequence ID" value="AOM83475.1"/>
    <property type="molecule type" value="Genomic_DNA"/>
</dbReference>
<dbReference type="PANTHER" id="PTHR43132:SF2">
    <property type="entry name" value="ARSENICAL RESISTANCE OPERON REPRESSOR ARSR-RELATED"/>
    <property type="match status" value="1"/>
</dbReference>